<comment type="caution">
    <text evidence="11">The sequence shown here is derived from an EMBL/GenBank/DDBJ whole genome shotgun (WGS) entry which is preliminary data.</text>
</comment>
<organism evidence="11 12">
    <name type="scientific">Fusarium culmorum</name>
    <dbReference type="NCBI Taxonomy" id="5516"/>
    <lineage>
        <taxon>Eukaryota</taxon>
        <taxon>Fungi</taxon>
        <taxon>Dikarya</taxon>
        <taxon>Ascomycota</taxon>
        <taxon>Pezizomycotina</taxon>
        <taxon>Sordariomycetes</taxon>
        <taxon>Hypocreomycetidae</taxon>
        <taxon>Hypocreales</taxon>
        <taxon>Nectriaceae</taxon>
        <taxon>Fusarium</taxon>
    </lineage>
</organism>
<feature type="transmembrane region" description="Helical" evidence="9">
    <location>
        <begin position="323"/>
        <end position="345"/>
    </location>
</feature>
<comment type="subcellular location">
    <subcellularLocation>
        <location evidence="1">Cell membrane</location>
        <topology evidence="1">Multi-pass membrane protein</topology>
    </subcellularLocation>
</comment>
<sequence>MVIFHDVSFIVLIRLGLRQGSSINILKACSGFTLLAARILLPQDGNAGSDSPGSKSWSSIETSIKEAGGYIPLMQKFWPLMHLIWPKGLLQEKLFAGLAIAANLAAAVLATWSPYLLLEFTRLAEALDNPHDIMIAFFKYTLVEYSTAFLSSSVRDTLWQSFGTKRDNLAKENIFTRVMGFNARFHHDNKSDSLATRCDDCTNITTLFDSFVFDALSHAVRLVRATRAIASMYGLHTAMIQLAAIVFEFIIRDPMMRLVMRIIDQVREADETTKNLRRDRLECWKTVFVNNKLFHTIKAYTERLEEEMDLSRKFNMYNNVGRAVDLAVVVSGEMLAMYLVLSFVINSESVDKKTVSTFISFSRLLLSSSLFFVGFYKKALSNFQGADRLRKLLEAGKPVVYGTKKLELVRCRIRFDKVSFSYDDKQEKVISDVSFECQRGEMIALIGPSGSGKSTIAELGVGVIQPTEGSISIDGQDIKDLAPGELTSHIAYQQQHPHMLDGTFAFNIGYGVFNATESEIQSAAREVGIDTAIEKLPQKYNTECNSSDGTLSGGQKQRVAAARTLLRIRRGAEIVVLDEATSALDTNAEAQVMDSFEKASANCTRVVIAHHLKTTEKADKIIVLTENGHISESGTHNQLLEQKGEYFNMWNKQTGQGHMKEDWPVN</sequence>
<dbReference type="GO" id="GO:0140359">
    <property type="term" value="F:ABC-type transporter activity"/>
    <property type="evidence" value="ECO:0007669"/>
    <property type="project" value="InterPro"/>
</dbReference>
<feature type="domain" description="ABC transporter" evidence="10">
    <location>
        <begin position="413"/>
        <end position="652"/>
    </location>
</feature>
<feature type="transmembrane region" description="Helical" evidence="9">
    <location>
        <begin position="94"/>
        <end position="115"/>
    </location>
</feature>
<dbReference type="InterPro" id="IPR039421">
    <property type="entry name" value="Type_1_exporter"/>
</dbReference>
<dbReference type="Gene3D" id="3.40.50.300">
    <property type="entry name" value="P-loop containing nucleotide triphosphate hydrolases"/>
    <property type="match status" value="1"/>
</dbReference>
<reference evidence="11 12" key="1">
    <citation type="submission" date="2018-02" db="EMBL/GenBank/DDBJ databases">
        <title>Fusarium culmorum secondary metabolites in fungal-bacterial-plant interactions.</title>
        <authorList>
            <person name="Schmidt R."/>
        </authorList>
    </citation>
    <scope>NUCLEOTIDE SEQUENCE [LARGE SCALE GENOMIC DNA]</scope>
    <source>
        <strain evidence="11 12">PV</strain>
    </source>
</reference>
<dbReference type="Gene3D" id="1.20.1560.10">
    <property type="entry name" value="ABC transporter type 1, transmembrane domain"/>
    <property type="match status" value="1"/>
</dbReference>
<dbReference type="AlphaFoldDB" id="A0A2T4GIS6"/>
<dbReference type="OrthoDB" id="6500128at2759"/>
<dbReference type="Pfam" id="PF00664">
    <property type="entry name" value="ABC_membrane"/>
    <property type="match status" value="1"/>
</dbReference>
<evidence type="ECO:0000256" key="1">
    <source>
        <dbReference type="ARBA" id="ARBA00004651"/>
    </source>
</evidence>
<keyword evidence="3" id="KW-1003">Cell membrane</keyword>
<dbReference type="GO" id="GO:0005524">
    <property type="term" value="F:ATP binding"/>
    <property type="evidence" value="ECO:0007669"/>
    <property type="project" value="UniProtKB-KW"/>
</dbReference>
<name>A0A2T4GIS6_FUSCU</name>
<dbReference type="SUPFAM" id="SSF90123">
    <property type="entry name" value="ABC transporter transmembrane region"/>
    <property type="match status" value="1"/>
</dbReference>
<proteinExistence type="predicted"/>
<dbReference type="PANTHER" id="PTHR24221:SF651">
    <property type="entry name" value="HEAVY METAL TOLERANCE PROTEIN"/>
    <property type="match status" value="1"/>
</dbReference>
<evidence type="ECO:0000259" key="10">
    <source>
        <dbReference type="PROSITE" id="PS50893"/>
    </source>
</evidence>
<accession>A0A2T4GIS6</accession>
<keyword evidence="8 9" id="KW-0472">Membrane</keyword>
<dbReference type="InterPro" id="IPR011527">
    <property type="entry name" value="ABC1_TM_dom"/>
</dbReference>
<keyword evidence="5" id="KW-0547">Nucleotide-binding</keyword>
<feature type="transmembrane region" description="Helical" evidence="9">
    <location>
        <begin position="230"/>
        <end position="251"/>
    </location>
</feature>
<dbReference type="SUPFAM" id="SSF52540">
    <property type="entry name" value="P-loop containing nucleoside triphosphate hydrolases"/>
    <property type="match status" value="1"/>
</dbReference>
<dbReference type="SMART" id="SM00382">
    <property type="entry name" value="AAA"/>
    <property type="match status" value="1"/>
</dbReference>
<keyword evidence="4 9" id="KW-0812">Transmembrane</keyword>
<dbReference type="InterPro" id="IPR003593">
    <property type="entry name" value="AAA+_ATPase"/>
</dbReference>
<dbReference type="GO" id="GO:0005774">
    <property type="term" value="C:vacuolar membrane"/>
    <property type="evidence" value="ECO:0007669"/>
    <property type="project" value="TreeGrafter"/>
</dbReference>
<dbReference type="GO" id="GO:0016887">
    <property type="term" value="F:ATP hydrolysis activity"/>
    <property type="evidence" value="ECO:0007669"/>
    <property type="project" value="InterPro"/>
</dbReference>
<evidence type="ECO:0000256" key="9">
    <source>
        <dbReference type="SAM" id="Phobius"/>
    </source>
</evidence>
<dbReference type="InterPro" id="IPR003439">
    <property type="entry name" value="ABC_transporter-like_ATP-bd"/>
</dbReference>
<evidence type="ECO:0000256" key="5">
    <source>
        <dbReference type="ARBA" id="ARBA00022741"/>
    </source>
</evidence>
<keyword evidence="6 11" id="KW-0067">ATP-binding</keyword>
<evidence type="ECO:0000313" key="11">
    <source>
        <dbReference type="EMBL" id="PTD03463.1"/>
    </source>
</evidence>
<dbReference type="PANTHER" id="PTHR24221">
    <property type="entry name" value="ATP-BINDING CASSETTE SUB-FAMILY B"/>
    <property type="match status" value="1"/>
</dbReference>
<keyword evidence="7 9" id="KW-1133">Transmembrane helix</keyword>
<dbReference type="FunFam" id="3.40.50.300:FF:000221">
    <property type="entry name" value="Multidrug ABC transporter ATP-binding protein"/>
    <property type="match status" value="1"/>
</dbReference>
<dbReference type="InterPro" id="IPR036640">
    <property type="entry name" value="ABC1_TM_sf"/>
</dbReference>
<evidence type="ECO:0000256" key="2">
    <source>
        <dbReference type="ARBA" id="ARBA00022448"/>
    </source>
</evidence>
<evidence type="ECO:0000256" key="7">
    <source>
        <dbReference type="ARBA" id="ARBA00022989"/>
    </source>
</evidence>
<evidence type="ECO:0000256" key="3">
    <source>
        <dbReference type="ARBA" id="ARBA00022475"/>
    </source>
</evidence>
<dbReference type="Proteomes" id="UP000241587">
    <property type="component" value="Unassembled WGS sequence"/>
</dbReference>
<evidence type="ECO:0000256" key="8">
    <source>
        <dbReference type="ARBA" id="ARBA00023136"/>
    </source>
</evidence>
<evidence type="ECO:0000256" key="4">
    <source>
        <dbReference type="ARBA" id="ARBA00022692"/>
    </source>
</evidence>
<evidence type="ECO:0000256" key="6">
    <source>
        <dbReference type="ARBA" id="ARBA00022840"/>
    </source>
</evidence>
<dbReference type="EMBL" id="PVEM01000014">
    <property type="protein sequence ID" value="PTD03463.1"/>
    <property type="molecule type" value="Genomic_DNA"/>
</dbReference>
<dbReference type="OMA" id="WKGYHFV"/>
<dbReference type="PROSITE" id="PS50893">
    <property type="entry name" value="ABC_TRANSPORTER_2"/>
    <property type="match status" value="1"/>
</dbReference>
<feature type="transmembrane region" description="Helical" evidence="9">
    <location>
        <begin position="357"/>
        <end position="376"/>
    </location>
</feature>
<keyword evidence="2" id="KW-0813">Transport</keyword>
<evidence type="ECO:0000313" key="12">
    <source>
        <dbReference type="Proteomes" id="UP000241587"/>
    </source>
</evidence>
<gene>
    <name evidence="11" type="ORF">FCULG_00012831</name>
</gene>
<dbReference type="Pfam" id="PF00005">
    <property type="entry name" value="ABC_tran"/>
    <property type="match status" value="1"/>
</dbReference>
<dbReference type="GO" id="GO:0005886">
    <property type="term" value="C:plasma membrane"/>
    <property type="evidence" value="ECO:0007669"/>
    <property type="project" value="UniProtKB-SubCell"/>
</dbReference>
<protein>
    <submittedName>
        <fullName evidence="11">ATP-binding cassette sub-family B member 6, mitochondrial</fullName>
    </submittedName>
</protein>
<dbReference type="InterPro" id="IPR027417">
    <property type="entry name" value="P-loop_NTPase"/>
</dbReference>
<keyword evidence="12" id="KW-1185">Reference proteome</keyword>